<feature type="coiled-coil region" evidence="1">
    <location>
        <begin position="229"/>
        <end position="276"/>
    </location>
</feature>
<evidence type="ECO:0000313" key="4">
    <source>
        <dbReference type="Proteomes" id="UP000484255"/>
    </source>
</evidence>
<keyword evidence="2" id="KW-1133">Transmembrane helix</keyword>
<sequence length="373" mass="41490">MPGWRERWARRWRRRPSRLFLATVVLPTALAAGYYGLLASDVYVVESRFVVRAPQGAPATGLGALLQGTGFGRAQDDTYAVHDYIRSRDAMRLLQPQVDLRAAYEDAGIDRLSRFPGWDRDRSDEALYLHHLRHLQIDYDSASSITTLTVRAYGADQARAVNEALLRLSEALLDRLNDRSRQDLIAVARREVQEAEAAAAAAAAALTDFRSRGQVMDVAGQSALQLQTVARLEEELRLAQAQRDQVQRLSPGNPQLATLQARIDALRADLTRENARLTGREGSLNAKSGQLARLTLAKELADKQLAARLAELDSARGEARRKHLYLERLVEPHRPDQAMEPRRLRAAFTVFVLGLLAWGVLGLALAAVREHAD</sequence>
<comment type="caution">
    <text evidence="3">The sequence shown here is derived from an EMBL/GenBank/DDBJ whole genome shotgun (WGS) entry which is preliminary data.</text>
</comment>
<gene>
    <name evidence="3" type="ORF">G3A44_19695</name>
</gene>
<name>A0A7C9TLU0_9BURK</name>
<dbReference type="GO" id="GO:0005886">
    <property type="term" value="C:plasma membrane"/>
    <property type="evidence" value="ECO:0007669"/>
    <property type="project" value="TreeGrafter"/>
</dbReference>
<keyword evidence="1" id="KW-0175">Coiled coil</keyword>
<evidence type="ECO:0008006" key="5">
    <source>
        <dbReference type="Google" id="ProtNLM"/>
    </source>
</evidence>
<keyword evidence="4" id="KW-1185">Reference proteome</keyword>
<reference evidence="3 4" key="1">
    <citation type="submission" date="2020-02" db="EMBL/GenBank/DDBJ databases">
        <title>Ideonella bacterium strain TBM-1.</title>
        <authorList>
            <person name="Chen W.-M."/>
        </authorList>
    </citation>
    <scope>NUCLEOTIDE SEQUENCE [LARGE SCALE GENOMIC DNA]</scope>
    <source>
        <strain evidence="3 4">TBM-1</strain>
    </source>
</reference>
<keyword evidence="2" id="KW-0812">Transmembrane</keyword>
<evidence type="ECO:0000313" key="3">
    <source>
        <dbReference type="EMBL" id="NDY93418.1"/>
    </source>
</evidence>
<evidence type="ECO:0000256" key="2">
    <source>
        <dbReference type="SAM" id="Phobius"/>
    </source>
</evidence>
<organism evidence="3 4">
    <name type="scientific">Ideonella livida</name>
    <dbReference type="NCBI Taxonomy" id="2707176"/>
    <lineage>
        <taxon>Bacteria</taxon>
        <taxon>Pseudomonadati</taxon>
        <taxon>Pseudomonadota</taxon>
        <taxon>Betaproteobacteria</taxon>
        <taxon>Burkholderiales</taxon>
        <taxon>Sphaerotilaceae</taxon>
        <taxon>Ideonella</taxon>
    </lineage>
</organism>
<dbReference type="GO" id="GO:0004713">
    <property type="term" value="F:protein tyrosine kinase activity"/>
    <property type="evidence" value="ECO:0007669"/>
    <property type="project" value="TreeGrafter"/>
</dbReference>
<protein>
    <recommendedName>
        <fullName evidence="5">Lipopolysaccharide biosynthesis protein</fullName>
    </recommendedName>
</protein>
<dbReference type="PANTHER" id="PTHR32309">
    <property type="entry name" value="TYROSINE-PROTEIN KINASE"/>
    <property type="match status" value="1"/>
</dbReference>
<proteinExistence type="predicted"/>
<dbReference type="AlphaFoldDB" id="A0A7C9TLU0"/>
<dbReference type="EMBL" id="JAAGOH010000035">
    <property type="protein sequence ID" value="NDY93418.1"/>
    <property type="molecule type" value="Genomic_DNA"/>
</dbReference>
<accession>A0A7C9TLU0</accession>
<evidence type="ECO:0000256" key="1">
    <source>
        <dbReference type="SAM" id="Coils"/>
    </source>
</evidence>
<keyword evidence="2" id="KW-0472">Membrane</keyword>
<dbReference type="InterPro" id="IPR050445">
    <property type="entry name" value="Bact_polysacc_biosynth/exp"/>
</dbReference>
<feature type="transmembrane region" description="Helical" evidence="2">
    <location>
        <begin position="346"/>
        <end position="368"/>
    </location>
</feature>
<dbReference type="PANTHER" id="PTHR32309:SF13">
    <property type="entry name" value="FERRIC ENTEROBACTIN TRANSPORT PROTEIN FEPE"/>
    <property type="match status" value="1"/>
</dbReference>
<dbReference type="Proteomes" id="UP000484255">
    <property type="component" value="Unassembled WGS sequence"/>
</dbReference>